<gene>
    <name evidence="4" type="ORF">GCM10011328_00170</name>
</gene>
<dbReference type="EMBL" id="BMFZ01000001">
    <property type="protein sequence ID" value="GGA29686.1"/>
    <property type="molecule type" value="Genomic_DNA"/>
</dbReference>
<feature type="domain" description="T6SS Phospholipase effector Tle1-like catalytic" evidence="2">
    <location>
        <begin position="258"/>
        <end position="376"/>
    </location>
</feature>
<dbReference type="InterPro" id="IPR018712">
    <property type="entry name" value="Tle1-like_cat"/>
</dbReference>
<evidence type="ECO:0000259" key="3">
    <source>
        <dbReference type="Pfam" id="PF22137"/>
    </source>
</evidence>
<dbReference type="InterPro" id="IPR054388">
    <property type="entry name" value="Tle1-like_C"/>
</dbReference>
<evidence type="ECO:0000259" key="2">
    <source>
        <dbReference type="Pfam" id="PF09994"/>
    </source>
</evidence>
<evidence type="ECO:0000256" key="1">
    <source>
        <dbReference type="SAM" id="MobiDB-lite"/>
    </source>
</evidence>
<keyword evidence="5" id="KW-1185">Reference proteome</keyword>
<dbReference type="Pfam" id="PF22137">
    <property type="entry name" value="T6SS_Tle1-like_C"/>
    <property type="match status" value="1"/>
</dbReference>
<comment type="caution">
    <text evidence="4">The sequence shown here is derived from an EMBL/GenBank/DDBJ whole genome shotgun (WGS) entry which is preliminary data.</text>
</comment>
<reference evidence="5" key="1">
    <citation type="journal article" date="2019" name="Int. J. Syst. Evol. Microbiol.">
        <title>The Global Catalogue of Microorganisms (GCM) 10K type strain sequencing project: providing services to taxonomists for standard genome sequencing and annotation.</title>
        <authorList>
            <consortium name="The Broad Institute Genomics Platform"/>
            <consortium name="The Broad Institute Genome Sequencing Center for Infectious Disease"/>
            <person name="Wu L."/>
            <person name="Ma J."/>
        </authorList>
    </citation>
    <scope>NUCLEOTIDE SEQUENCE [LARGE SCALE GENOMIC DNA]</scope>
    <source>
        <strain evidence="5">CGMCC 1.12806</strain>
    </source>
</reference>
<protein>
    <recommendedName>
        <fullName evidence="6">DUF2235 domain-containing protein</fullName>
    </recommendedName>
</protein>
<accession>A0ABQ1FSU2</accession>
<feature type="region of interest" description="Disordered" evidence="1">
    <location>
        <begin position="523"/>
        <end position="549"/>
    </location>
</feature>
<evidence type="ECO:0000313" key="4">
    <source>
        <dbReference type="EMBL" id="GGA29686.1"/>
    </source>
</evidence>
<dbReference type="Proteomes" id="UP000627464">
    <property type="component" value="Unassembled WGS sequence"/>
</dbReference>
<proteinExistence type="predicted"/>
<dbReference type="PANTHER" id="PTHR33840">
    <property type="match status" value="1"/>
</dbReference>
<sequence>MSGEMSLANPCWAPPLFPEAGRLPLTEAQVNANYKKQVQEEQDYKTRLGEQSGKKVGFVCCRSLHISLFFDGTGNNEHNDTKIAKPSHPTNIAKLFHAAYPLAAENDGYFSYYIPGVGTPFPKIGEMDYSNDGLAFAAGGEDRINWALLRLVDALSYAITKGAKRLDDGIAKGMLPDMRAHAPFSGEVNRRNAINPLLKALEGQVKQSQQPHLLGVKLFIYGFSRGAAEARTFISWLTQLPAPNKSGEYQPLTLAGLPVSIEFAGLLDTVASVGAAHILPGAAGHMGWADNSQPLPDETKFPGLIKCCRHFVAAHEQRLCFPLDSIRRADDGSYPSYSNEVIYPGMHSDIGGGYPPGDQGKSPNGAGEVLSQIVLHDLYSAAFEAGSPLSVHPSSLTELIKDISPSRVMSGNSVTEFAIAPVVTKRFNIWRQTLLNTTLQGTEETAESQSGYRAYQLSQTLESAVIDQVGWITAWRIGRYAHGSMLSQDKTFARSFFNQAPQLNTQQLKDEKDKHDAEVKALSTRRAEAKKKRQPLDESLQGKPDLDPTNAQYQLREAAREFQHDYKEWVRDINGQSVWDKPIQIALDVIPKHAVFLINGDDDQAEYQEMKADGDRLYPQLFIDSLGTGIRTQPRAELLAFYDEQIHDSRAWFMQSALGGREPRGGYFRYRMIYCGNKANKKLQLISVEGKVVGAAPTSNKVIYLVEPKTAYAPEVHKVKDLANGVTQKLTADVQSLPGTEPGLTVAQNRSATISSNHQAMMSSSLEMLKASGANIV</sequence>
<dbReference type="PANTHER" id="PTHR33840:SF1">
    <property type="entry name" value="TLE1 PHOSPHOLIPASE DOMAIN-CONTAINING PROTEIN"/>
    <property type="match status" value="1"/>
</dbReference>
<feature type="domain" description="T6SS Phospholipase effector Tle1-like C-terminal" evidence="3">
    <location>
        <begin position="425"/>
        <end position="709"/>
    </location>
</feature>
<organism evidence="4 5">
    <name type="scientific">Hafnia psychrotolerans</name>
    <dbReference type="NCBI Taxonomy" id="1477018"/>
    <lineage>
        <taxon>Bacteria</taxon>
        <taxon>Pseudomonadati</taxon>
        <taxon>Pseudomonadota</taxon>
        <taxon>Gammaproteobacteria</taxon>
        <taxon>Enterobacterales</taxon>
        <taxon>Hafniaceae</taxon>
        <taxon>Hafnia</taxon>
    </lineage>
</organism>
<name>A0ABQ1FSU2_9GAMM</name>
<dbReference type="RefSeq" id="WP_188469212.1">
    <property type="nucleotide sequence ID" value="NZ_BMFZ01000001.1"/>
</dbReference>
<evidence type="ECO:0008006" key="6">
    <source>
        <dbReference type="Google" id="ProtNLM"/>
    </source>
</evidence>
<dbReference type="Pfam" id="PF09994">
    <property type="entry name" value="T6SS_Tle1-like_cat"/>
    <property type="match status" value="2"/>
</dbReference>
<evidence type="ECO:0000313" key="5">
    <source>
        <dbReference type="Proteomes" id="UP000627464"/>
    </source>
</evidence>
<feature type="domain" description="T6SS Phospholipase effector Tle1-like catalytic" evidence="2">
    <location>
        <begin position="67"/>
        <end position="238"/>
    </location>
</feature>